<evidence type="ECO:0000256" key="6">
    <source>
        <dbReference type="ARBA" id="ARBA00022741"/>
    </source>
</evidence>
<dbReference type="GeneID" id="25567024"/>
<dbReference type="GO" id="GO:0005524">
    <property type="term" value="F:ATP binding"/>
    <property type="evidence" value="ECO:0007669"/>
    <property type="project" value="UniProtKB-UniRule"/>
</dbReference>
<dbReference type="InterPro" id="IPR004308">
    <property type="entry name" value="GCS"/>
</dbReference>
<dbReference type="EMBL" id="GL349472">
    <property type="protein sequence ID" value="KNC52334.1"/>
    <property type="molecule type" value="Genomic_DNA"/>
</dbReference>
<evidence type="ECO:0000256" key="1">
    <source>
        <dbReference type="ARBA" id="ARBA00005006"/>
    </source>
</evidence>
<dbReference type="EC" id="6.3.2.2" evidence="3 10"/>
<dbReference type="AlphaFoldDB" id="A0A0L0DIW4"/>
<dbReference type="Proteomes" id="UP000054408">
    <property type="component" value="Unassembled WGS sequence"/>
</dbReference>
<organism evidence="12 13">
    <name type="scientific">Thecamonas trahens ATCC 50062</name>
    <dbReference type="NCBI Taxonomy" id="461836"/>
    <lineage>
        <taxon>Eukaryota</taxon>
        <taxon>Apusozoa</taxon>
        <taxon>Apusomonadida</taxon>
        <taxon>Apusomonadidae</taxon>
        <taxon>Thecamonas</taxon>
    </lineage>
</organism>
<gene>
    <name evidence="12" type="ORF">AMSG_08303</name>
</gene>
<evidence type="ECO:0000256" key="2">
    <source>
        <dbReference type="ARBA" id="ARBA00008100"/>
    </source>
</evidence>
<name>A0A0L0DIW4_THETB</name>
<evidence type="ECO:0000256" key="3">
    <source>
        <dbReference type="ARBA" id="ARBA00012220"/>
    </source>
</evidence>
<dbReference type="PANTHER" id="PTHR11164:SF0">
    <property type="entry name" value="GLUTAMATE--CYSTEINE LIGASE CATALYTIC SUBUNIT"/>
    <property type="match status" value="1"/>
</dbReference>
<evidence type="ECO:0000313" key="13">
    <source>
        <dbReference type="Proteomes" id="UP000054408"/>
    </source>
</evidence>
<dbReference type="RefSeq" id="XP_013755384.1">
    <property type="nucleotide sequence ID" value="XM_013899930.1"/>
</dbReference>
<dbReference type="PANTHER" id="PTHR11164">
    <property type="entry name" value="GLUTAMATE CYSTEINE LIGASE"/>
    <property type="match status" value="1"/>
</dbReference>
<dbReference type="InterPro" id="IPR014746">
    <property type="entry name" value="Gln_synth/guanido_kin_cat_dom"/>
</dbReference>
<accession>A0A0L0DIW4</accession>
<dbReference type="STRING" id="461836.A0A0L0DIW4"/>
<evidence type="ECO:0000256" key="7">
    <source>
        <dbReference type="ARBA" id="ARBA00022840"/>
    </source>
</evidence>
<dbReference type="Pfam" id="PF03074">
    <property type="entry name" value="GCS"/>
    <property type="match status" value="2"/>
</dbReference>
<keyword evidence="13" id="KW-1185">Reference proteome</keyword>
<comment type="catalytic activity">
    <reaction evidence="10">
        <text>L-cysteine + L-glutamate + ATP = gamma-L-glutamyl-L-cysteine + ADP + phosphate + H(+)</text>
        <dbReference type="Rhea" id="RHEA:13285"/>
        <dbReference type="ChEBI" id="CHEBI:15378"/>
        <dbReference type="ChEBI" id="CHEBI:29985"/>
        <dbReference type="ChEBI" id="CHEBI:30616"/>
        <dbReference type="ChEBI" id="CHEBI:35235"/>
        <dbReference type="ChEBI" id="CHEBI:43474"/>
        <dbReference type="ChEBI" id="CHEBI:58173"/>
        <dbReference type="ChEBI" id="CHEBI:456216"/>
        <dbReference type="EC" id="6.3.2.2"/>
    </reaction>
</comment>
<sequence>MGLLTVGRPLSWDESRRYREYVRQHGVIQFLNLYKRLMEEPRDDCLLWGDEIEGMVIEFDHDARRVRLALVAEDVIEAANAEADPADAIFHPEYGSYMVETTPGTPYAATYAALLSVEANMAARRALVANQLAPNQAYFTLGGFPRLGCDDFTSPAHAPGGPIAKSQYSPDEAINSHPRFGALTAAIRQRRGRNVDIRVPAFVDEASVDPPVIHMDSMLFGMGLCCEQVTLQAMDLDEGRVIHDLFVVLAPLFMPLTASTPIYRGRLADVDCRWNIISASVDDRTEAEMVRPDEAAGPVARDPPSSKTTTTTHTTTQNVGDALVVTTTSTTTTTTTIPLGDGATRSESQFLPKSRYASASAYVSLSAQEYNDIDAPFHYPAFLTLVNAGIDKPLARHVAALFARDPLVLLSGLIEEVSDATSTLHFECLASTNWGSVRLKPPPPDSNIGWRVELRSMETGITDFENAAFAVFTILLTRALLSFNASITIPISLVDDNFDVAQRRDAVLNEAFHWRISYGAAAAAAPASVGKASLDHIFNSDLIPLLQAYIDLVGARAAGSLATPAHWIRNFVTSHPDYAKDGRVTDSIQYDLLTAVTHIADGSRHEPSLYGDLRAATAAASQ</sequence>
<dbReference type="UniPathway" id="UPA00142">
    <property type="reaction ID" value="UER00209"/>
</dbReference>
<keyword evidence="7 10" id="KW-0067">ATP-binding</keyword>
<dbReference type="Gene3D" id="1.10.8.960">
    <property type="match status" value="1"/>
</dbReference>
<keyword evidence="5 10" id="KW-0317">Glutathione biosynthesis</keyword>
<dbReference type="GO" id="GO:0004357">
    <property type="term" value="F:glutamate-cysteine ligase activity"/>
    <property type="evidence" value="ECO:0007669"/>
    <property type="project" value="UniProtKB-UniRule"/>
</dbReference>
<dbReference type="OrthoDB" id="7939818at2759"/>
<evidence type="ECO:0000256" key="10">
    <source>
        <dbReference type="RuleBase" id="RU367135"/>
    </source>
</evidence>
<dbReference type="Gene3D" id="3.30.590.50">
    <property type="match status" value="2"/>
</dbReference>
<protein>
    <recommendedName>
        <fullName evidence="3 10">Glutamate--cysteine ligase</fullName>
        <ecNumber evidence="3 10">6.3.2.2</ecNumber>
    </recommendedName>
    <alternativeName>
        <fullName evidence="9 10">Gamma-ECS</fullName>
    </alternativeName>
    <alternativeName>
        <fullName evidence="8 10">Gamma-glutamylcysteine synthetase</fullName>
    </alternativeName>
</protein>
<feature type="region of interest" description="Disordered" evidence="11">
    <location>
        <begin position="287"/>
        <end position="317"/>
    </location>
</feature>
<evidence type="ECO:0000256" key="8">
    <source>
        <dbReference type="ARBA" id="ARBA00030585"/>
    </source>
</evidence>
<evidence type="ECO:0000256" key="9">
    <source>
        <dbReference type="ARBA" id="ARBA00032122"/>
    </source>
</evidence>
<comment type="similarity">
    <text evidence="2 10">Belongs to the glutamate--cysteine ligase type 3 family.</text>
</comment>
<reference evidence="12 13" key="1">
    <citation type="submission" date="2010-05" db="EMBL/GenBank/DDBJ databases">
        <title>The Genome Sequence of Thecamonas trahens ATCC 50062.</title>
        <authorList>
            <consortium name="The Broad Institute Genome Sequencing Platform"/>
            <person name="Russ C."/>
            <person name="Cuomo C."/>
            <person name="Shea T."/>
            <person name="Young S.K."/>
            <person name="Zeng Q."/>
            <person name="Koehrsen M."/>
            <person name="Haas B."/>
            <person name="Borodovsky M."/>
            <person name="Guigo R."/>
            <person name="Alvarado L."/>
            <person name="Berlin A."/>
            <person name="Bochicchio J."/>
            <person name="Borenstein D."/>
            <person name="Chapman S."/>
            <person name="Chen Z."/>
            <person name="Freedman E."/>
            <person name="Gellesch M."/>
            <person name="Goldberg J."/>
            <person name="Griggs A."/>
            <person name="Gujja S."/>
            <person name="Heilman E."/>
            <person name="Heiman D."/>
            <person name="Hepburn T."/>
            <person name="Howarth C."/>
            <person name="Jen D."/>
            <person name="Larson L."/>
            <person name="Mehta T."/>
            <person name="Park D."/>
            <person name="Pearson M."/>
            <person name="Roberts A."/>
            <person name="Saif S."/>
            <person name="Shenoy N."/>
            <person name="Sisk P."/>
            <person name="Stolte C."/>
            <person name="Sykes S."/>
            <person name="Thomson T."/>
            <person name="Walk T."/>
            <person name="White J."/>
            <person name="Yandava C."/>
            <person name="Burger G."/>
            <person name="Gray M.W."/>
            <person name="Holland P.W.H."/>
            <person name="King N."/>
            <person name="Lang F.B.F."/>
            <person name="Roger A.J."/>
            <person name="Ruiz-Trillo I."/>
            <person name="Lander E."/>
            <person name="Nusbaum C."/>
        </authorList>
    </citation>
    <scope>NUCLEOTIDE SEQUENCE [LARGE SCALE GENOMIC DNA]</scope>
    <source>
        <strain evidence="12 13">ATCC 50062</strain>
    </source>
</reference>
<keyword evidence="4 10" id="KW-0436">Ligase</keyword>
<dbReference type="SUPFAM" id="SSF55931">
    <property type="entry name" value="Glutamine synthetase/guanido kinase"/>
    <property type="match status" value="1"/>
</dbReference>
<proteinExistence type="inferred from homology"/>
<keyword evidence="6 10" id="KW-0547">Nucleotide-binding</keyword>
<dbReference type="eggNOG" id="KOG3754">
    <property type="taxonomic scope" value="Eukaryota"/>
</dbReference>
<dbReference type="GO" id="GO:0006750">
    <property type="term" value="P:glutathione biosynthetic process"/>
    <property type="evidence" value="ECO:0007669"/>
    <property type="project" value="UniProtKB-UniRule"/>
</dbReference>
<comment type="pathway">
    <text evidence="1 10">Sulfur metabolism; glutathione biosynthesis; glutathione from L-cysteine and L-glutamate: step 1/2.</text>
</comment>
<evidence type="ECO:0000313" key="12">
    <source>
        <dbReference type="EMBL" id="KNC52334.1"/>
    </source>
</evidence>
<dbReference type="OMA" id="IAHMFIR"/>
<evidence type="ECO:0000256" key="11">
    <source>
        <dbReference type="SAM" id="MobiDB-lite"/>
    </source>
</evidence>
<evidence type="ECO:0000256" key="4">
    <source>
        <dbReference type="ARBA" id="ARBA00022598"/>
    </source>
</evidence>
<evidence type="ECO:0000256" key="5">
    <source>
        <dbReference type="ARBA" id="ARBA00022684"/>
    </source>
</evidence>